<name>A0A1B6L5T3_9HEMI</name>
<dbReference type="EMBL" id="GEBQ01020898">
    <property type="protein sequence ID" value="JAT19079.1"/>
    <property type="molecule type" value="Transcribed_RNA"/>
</dbReference>
<dbReference type="Pfam" id="PF05186">
    <property type="entry name" value="Dpy-30"/>
    <property type="match status" value="1"/>
</dbReference>
<proteinExistence type="inferred from homology"/>
<feature type="non-terminal residue" evidence="2">
    <location>
        <position position="1"/>
    </location>
</feature>
<dbReference type="AlphaFoldDB" id="A0A1B6L5T3"/>
<evidence type="ECO:0000313" key="2">
    <source>
        <dbReference type="EMBL" id="JAT19079.1"/>
    </source>
</evidence>
<dbReference type="InterPro" id="IPR007858">
    <property type="entry name" value="Dpy-30_motif"/>
</dbReference>
<dbReference type="Gene3D" id="1.20.890.10">
    <property type="entry name" value="cAMP-dependent protein kinase regulatory subunit, dimerization-anchoring domain"/>
    <property type="match status" value="1"/>
</dbReference>
<evidence type="ECO:0000256" key="1">
    <source>
        <dbReference type="ARBA" id="ARBA00010849"/>
    </source>
</evidence>
<gene>
    <name evidence="2" type="ORF">g.54379</name>
</gene>
<sequence>KHEQANSLKLNPEAAELSGKGLREGAVVSATSAVFPVFSPEDGQYLADSLGQPLIKGLTEVASKRPSDPVKYLANYLYTYEDDPSNLVDGQAKTLEETFTVEEDHQLTA</sequence>
<dbReference type="InterPro" id="IPR049630">
    <property type="entry name" value="DYDC-like_DD"/>
</dbReference>
<organism evidence="2">
    <name type="scientific">Graphocephala atropunctata</name>
    <dbReference type="NCBI Taxonomy" id="36148"/>
    <lineage>
        <taxon>Eukaryota</taxon>
        <taxon>Metazoa</taxon>
        <taxon>Ecdysozoa</taxon>
        <taxon>Arthropoda</taxon>
        <taxon>Hexapoda</taxon>
        <taxon>Insecta</taxon>
        <taxon>Pterygota</taxon>
        <taxon>Neoptera</taxon>
        <taxon>Paraneoptera</taxon>
        <taxon>Hemiptera</taxon>
        <taxon>Auchenorrhyncha</taxon>
        <taxon>Membracoidea</taxon>
        <taxon>Cicadellidae</taxon>
        <taxon>Cicadellinae</taxon>
        <taxon>Cicadellini</taxon>
        <taxon>Graphocephala</taxon>
    </lineage>
</organism>
<accession>A0A1B6L5T3</accession>
<dbReference type="PANTHER" id="PTHR23356">
    <property type="entry name" value="DPY30-RELATED"/>
    <property type="match status" value="1"/>
</dbReference>
<feature type="non-terminal residue" evidence="2">
    <location>
        <position position="109"/>
    </location>
</feature>
<protein>
    <submittedName>
        <fullName evidence="2">Uncharacterized protein</fullName>
    </submittedName>
</protein>
<dbReference type="InterPro" id="IPR037856">
    <property type="entry name" value="Sdc1/DPY30"/>
</dbReference>
<dbReference type="PANTHER" id="PTHR23356:SF16">
    <property type="entry name" value="DPY30 DOMAIN CONTAINING 2"/>
    <property type="match status" value="1"/>
</dbReference>
<dbReference type="GO" id="GO:0048188">
    <property type="term" value="C:Set1C/COMPASS complex"/>
    <property type="evidence" value="ECO:0007669"/>
    <property type="project" value="InterPro"/>
</dbReference>
<dbReference type="CDD" id="cd22966">
    <property type="entry name" value="DD_DYDC-like"/>
    <property type="match status" value="1"/>
</dbReference>
<comment type="similarity">
    <text evidence="1">Belongs to the dpy-30 family.</text>
</comment>
<reference evidence="2" key="1">
    <citation type="submission" date="2015-11" db="EMBL/GenBank/DDBJ databases">
        <title>De novo transcriptome assembly of four potential Pierce s Disease insect vectors from Arizona vineyards.</title>
        <authorList>
            <person name="Tassone E.E."/>
        </authorList>
    </citation>
    <scope>NUCLEOTIDE SEQUENCE</scope>
</reference>